<dbReference type="RefSeq" id="WP_077151091.1">
    <property type="nucleotide sequence ID" value="NZ_BQWJ01000001.1"/>
</dbReference>
<dbReference type="SMART" id="SM00530">
    <property type="entry name" value="HTH_XRE"/>
    <property type="match status" value="1"/>
</dbReference>
<feature type="domain" description="HTH cro/C1-type" evidence="2">
    <location>
        <begin position="35"/>
        <end position="89"/>
    </location>
</feature>
<evidence type="ECO:0000256" key="1">
    <source>
        <dbReference type="ARBA" id="ARBA00023125"/>
    </source>
</evidence>
<dbReference type="Proteomes" id="UP000189299">
    <property type="component" value="Unassembled WGS sequence"/>
</dbReference>
<dbReference type="CDD" id="cd00093">
    <property type="entry name" value="HTH_XRE"/>
    <property type="match status" value="1"/>
</dbReference>
<keyword evidence="1" id="KW-0238">DNA-binding</keyword>
<reference evidence="3 4" key="1">
    <citation type="submission" date="2016-12" db="EMBL/GenBank/DDBJ databases">
        <authorList>
            <person name="Song W.-J."/>
            <person name="Kurnit D.M."/>
        </authorList>
    </citation>
    <scope>NUCLEOTIDE SEQUENCE [LARGE SCALE GENOMIC DNA]</scope>
    <source>
        <strain evidence="3 4">CGB1038-1_S1</strain>
    </source>
</reference>
<dbReference type="AlphaFoldDB" id="A0A1V2UM63"/>
<proteinExistence type="predicted"/>
<dbReference type="InterPro" id="IPR001387">
    <property type="entry name" value="Cro/C1-type_HTH"/>
</dbReference>
<name>A0A1V2UM63_ENTMU</name>
<sequence>MSQVQNYIKKRAEKSEEFVHLMEIEEDKLDVALKLAELRKSAGLTQKQLAQKIGKPQSTISRVETGEMNPSIELVIELAQGLDKKLVINFE</sequence>
<evidence type="ECO:0000313" key="4">
    <source>
        <dbReference type="Proteomes" id="UP000189299"/>
    </source>
</evidence>
<comment type="caution">
    <text evidence="3">The sequence shown here is derived from an EMBL/GenBank/DDBJ whole genome shotgun (WGS) entry which is preliminary data.</text>
</comment>
<accession>A0A1V2UM63</accession>
<evidence type="ECO:0000259" key="2">
    <source>
        <dbReference type="PROSITE" id="PS50943"/>
    </source>
</evidence>
<dbReference type="GO" id="GO:0003677">
    <property type="term" value="F:DNA binding"/>
    <property type="evidence" value="ECO:0007669"/>
    <property type="project" value="UniProtKB-KW"/>
</dbReference>
<dbReference type="EMBL" id="MSTR01000001">
    <property type="protein sequence ID" value="ONN44597.1"/>
    <property type="molecule type" value="Genomic_DNA"/>
</dbReference>
<evidence type="ECO:0000313" key="3">
    <source>
        <dbReference type="EMBL" id="ONN44597.1"/>
    </source>
</evidence>
<dbReference type="InterPro" id="IPR010982">
    <property type="entry name" value="Lambda_DNA-bd_dom_sf"/>
</dbReference>
<dbReference type="SUPFAM" id="SSF47413">
    <property type="entry name" value="lambda repressor-like DNA-binding domains"/>
    <property type="match status" value="1"/>
</dbReference>
<dbReference type="PANTHER" id="PTHR46558:SF11">
    <property type="entry name" value="HTH-TYPE TRANSCRIPTIONAL REGULATOR XRE"/>
    <property type="match status" value="1"/>
</dbReference>
<dbReference type="PROSITE" id="PS50943">
    <property type="entry name" value="HTH_CROC1"/>
    <property type="match status" value="1"/>
</dbReference>
<dbReference type="Gene3D" id="1.10.260.40">
    <property type="entry name" value="lambda repressor-like DNA-binding domains"/>
    <property type="match status" value="1"/>
</dbReference>
<protein>
    <submittedName>
        <fullName evidence="3">Transcriptional regulator</fullName>
    </submittedName>
</protein>
<gene>
    <name evidence="3" type="ORF">BTN92_00225</name>
</gene>
<dbReference type="PANTHER" id="PTHR46558">
    <property type="entry name" value="TRACRIPTIONAL REGULATORY PROTEIN-RELATED-RELATED"/>
    <property type="match status" value="1"/>
</dbReference>
<dbReference type="Pfam" id="PF01381">
    <property type="entry name" value="HTH_3"/>
    <property type="match status" value="1"/>
</dbReference>
<organism evidence="3 4">
    <name type="scientific">Enterococcus mundtii</name>
    <dbReference type="NCBI Taxonomy" id="53346"/>
    <lineage>
        <taxon>Bacteria</taxon>
        <taxon>Bacillati</taxon>
        <taxon>Bacillota</taxon>
        <taxon>Bacilli</taxon>
        <taxon>Lactobacillales</taxon>
        <taxon>Enterococcaceae</taxon>
        <taxon>Enterococcus</taxon>
    </lineage>
</organism>